<dbReference type="RefSeq" id="WP_025414378.1">
    <property type="nucleotide sequence ID" value="NZ_CP007129.1"/>
</dbReference>
<dbReference type="KEGG" id="gba:J421_5533"/>
<proteinExistence type="predicted"/>
<dbReference type="Gene3D" id="2.120.10.10">
    <property type="match status" value="2"/>
</dbReference>
<name>W0RTZ8_9BACT</name>
<organism evidence="1 2">
    <name type="scientific">Gemmatirosa kalamazoonensis</name>
    <dbReference type="NCBI Taxonomy" id="861299"/>
    <lineage>
        <taxon>Bacteria</taxon>
        <taxon>Pseudomonadati</taxon>
        <taxon>Gemmatimonadota</taxon>
        <taxon>Gemmatimonadia</taxon>
        <taxon>Gemmatimonadales</taxon>
        <taxon>Gemmatimonadaceae</taxon>
        <taxon>Gemmatirosa</taxon>
    </lineage>
</organism>
<dbReference type="EMBL" id="CP007129">
    <property type="protein sequence ID" value="AHG93068.1"/>
    <property type="molecule type" value="Genomic_DNA"/>
</dbReference>
<dbReference type="HOGENOM" id="CLU_569476_0_0_0"/>
<dbReference type="OrthoDB" id="41724at2"/>
<sequence>MTSHPPLARRIQQLGTLGLCVSLGACALGIDDPSVPRAPAAPSYAAGGGGPSFVVDVSNDTTAQNETPLAVNPLDPANMITGNNDWNYNDGCGVNATFDGGRSWTRTLPNGFVPGITKYTNDPFVAGTGLYDYGGDPAVAFGPDGTAYFACFGYQGTPPYGVALLLSRSTDGGRTWTTGGAQPLTLVSAFNGDGHARGSTGQFPDHEAIHVATDGTIYVTWAQFNGYGSRSPVYVATSVDGGRSFSTPVKVTSGSVRSDQDQRIVTDPRTGVAYLTFDNSVQGGKGTAMFVSQSTDRGATWSAPVRFGTFENPVCLFPPYCFNISGSQFRGPGSYPAPAFDPTRRRLYVAYTDIVGGRAQILLTSASVSDLTRWTAPQVVAPGAGDRINVEMSIEPGSGRIDLMANDRSWTRNTLFDVTYLTSSDGGATWATQRVTKSGWDPSQYGVPDGAGIRPFIGDYDGIVSLPTTAGMTWTGPGRTYGALPTNLEVYFGSVTP</sequence>
<dbReference type="CDD" id="cd15482">
    <property type="entry name" value="Sialidase_non-viral"/>
    <property type="match status" value="1"/>
</dbReference>
<reference evidence="1 2" key="1">
    <citation type="journal article" date="2014" name="Genome Announc.">
        <title>Genome Sequence and Methylome of Soil Bacterium Gemmatirosa kalamazoonensis KBS708T, a Member of the Rarely Cultivated Gemmatimonadetes Phylum.</title>
        <authorList>
            <person name="Debruyn J.M."/>
            <person name="Radosevich M."/>
            <person name="Wommack K.E."/>
            <person name="Polson S.W."/>
            <person name="Hauser L.J."/>
            <person name="Fawaz M.N."/>
            <person name="Korlach J."/>
            <person name="Tsai Y.C."/>
        </authorList>
    </citation>
    <scope>NUCLEOTIDE SEQUENCE [LARGE SCALE GENOMIC DNA]</scope>
    <source>
        <strain evidence="1 2">KBS708</strain>
        <plasmid evidence="2">Plasmid 1</plasmid>
    </source>
</reference>
<evidence type="ECO:0000313" key="2">
    <source>
        <dbReference type="Proteomes" id="UP000019151"/>
    </source>
</evidence>
<keyword evidence="1" id="KW-0614">Plasmid</keyword>
<dbReference type="Proteomes" id="UP000019151">
    <property type="component" value="Plasmid 1"/>
</dbReference>
<keyword evidence="2" id="KW-1185">Reference proteome</keyword>
<dbReference type="SUPFAM" id="SSF50939">
    <property type="entry name" value="Sialidases"/>
    <property type="match status" value="1"/>
</dbReference>
<geneLocation type="plasmid" evidence="1 2">
    <name>1</name>
</geneLocation>
<dbReference type="InterPro" id="IPR036278">
    <property type="entry name" value="Sialidase_sf"/>
</dbReference>
<accession>W0RTZ8</accession>
<evidence type="ECO:0000313" key="1">
    <source>
        <dbReference type="EMBL" id="AHG93068.1"/>
    </source>
</evidence>
<gene>
    <name evidence="1" type="ORF">J421_5533</name>
</gene>
<dbReference type="InParanoid" id="W0RTZ8"/>
<dbReference type="AlphaFoldDB" id="W0RTZ8"/>
<protein>
    <submittedName>
        <fullName evidence="1">Putative neuraminidase</fullName>
    </submittedName>
</protein>